<protein>
    <submittedName>
        <fullName evidence="1">Uncharacterized protein</fullName>
    </submittedName>
</protein>
<gene>
    <name evidence="1" type="ORF">KQI88_03925</name>
</gene>
<dbReference type="RefSeq" id="WP_216415027.1">
    <property type="nucleotide sequence ID" value="NZ_JAHLQK010000001.1"/>
</dbReference>
<sequence>MSIIFIHGYITLFIYCEEVKAATCFVVSFKDVTALKSTIDVNFSTMISISDYVFVEFDEKKTILYQEG</sequence>
<name>A0ABS6FZQ3_9FIRM</name>
<dbReference type="Proteomes" id="UP000779508">
    <property type="component" value="Unassembled WGS sequence"/>
</dbReference>
<organism evidence="1 2">
    <name type="scientific">Alkaliphilus flagellatus</name>
    <dbReference type="NCBI Taxonomy" id="2841507"/>
    <lineage>
        <taxon>Bacteria</taxon>
        <taxon>Bacillati</taxon>
        <taxon>Bacillota</taxon>
        <taxon>Clostridia</taxon>
        <taxon>Peptostreptococcales</taxon>
        <taxon>Natronincolaceae</taxon>
        <taxon>Alkaliphilus</taxon>
    </lineage>
</organism>
<evidence type="ECO:0000313" key="2">
    <source>
        <dbReference type="Proteomes" id="UP000779508"/>
    </source>
</evidence>
<reference evidence="1 2" key="1">
    <citation type="submission" date="2021-06" db="EMBL/GenBank/DDBJ databases">
        <authorList>
            <person name="Sun Q."/>
            <person name="Li D."/>
        </authorList>
    </citation>
    <scope>NUCLEOTIDE SEQUENCE [LARGE SCALE GENOMIC DNA]</scope>
    <source>
        <strain evidence="1 2">MSJ-5</strain>
    </source>
</reference>
<dbReference type="EMBL" id="JAHLQK010000001">
    <property type="protein sequence ID" value="MBU5675558.1"/>
    <property type="molecule type" value="Genomic_DNA"/>
</dbReference>
<keyword evidence="2" id="KW-1185">Reference proteome</keyword>
<proteinExistence type="predicted"/>
<comment type="caution">
    <text evidence="1">The sequence shown here is derived from an EMBL/GenBank/DDBJ whole genome shotgun (WGS) entry which is preliminary data.</text>
</comment>
<accession>A0ABS6FZQ3</accession>
<evidence type="ECO:0000313" key="1">
    <source>
        <dbReference type="EMBL" id="MBU5675558.1"/>
    </source>
</evidence>